<dbReference type="SUPFAM" id="SSF47676">
    <property type="entry name" value="Conserved domain common to transcription factors TFIIS, elongin A, CRSP70"/>
    <property type="match status" value="1"/>
</dbReference>
<feature type="compositionally biased region" description="Basic and acidic residues" evidence="10">
    <location>
        <begin position="69"/>
        <end position="78"/>
    </location>
</feature>
<feature type="compositionally biased region" description="Basic and acidic residues" evidence="10">
    <location>
        <begin position="24"/>
        <end position="34"/>
    </location>
</feature>
<keyword evidence="5" id="KW-0804">Transcription</keyword>
<comment type="similarity">
    <text evidence="8">Belongs to the IWS1 family.</text>
</comment>
<keyword evidence="4" id="KW-0805">Transcription regulation</keyword>
<feature type="compositionally biased region" description="Acidic residues" evidence="10">
    <location>
        <begin position="1"/>
        <end position="23"/>
    </location>
</feature>
<organism evidence="12">
    <name type="scientific">Oikopleura dioica</name>
    <name type="common">Tunicate</name>
    <dbReference type="NCBI Taxonomy" id="34765"/>
    <lineage>
        <taxon>Eukaryota</taxon>
        <taxon>Metazoa</taxon>
        <taxon>Chordata</taxon>
        <taxon>Tunicata</taxon>
        <taxon>Appendicularia</taxon>
        <taxon>Copelata</taxon>
        <taxon>Oikopleuridae</taxon>
        <taxon>Oikopleura</taxon>
    </lineage>
</organism>
<evidence type="ECO:0000256" key="3">
    <source>
        <dbReference type="ARBA" id="ARBA00022816"/>
    </source>
</evidence>
<evidence type="ECO:0000256" key="4">
    <source>
        <dbReference type="ARBA" id="ARBA00023015"/>
    </source>
</evidence>
<dbReference type="GO" id="GO:0005634">
    <property type="term" value="C:nucleus"/>
    <property type="evidence" value="ECO:0007669"/>
    <property type="project" value="UniProtKB-SubCell"/>
</dbReference>
<feature type="compositionally biased region" description="Basic residues" evidence="10">
    <location>
        <begin position="429"/>
        <end position="440"/>
    </location>
</feature>
<dbReference type="Gene3D" id="1.20.930.10">
    <property type="entry name" value="Conserved domain common to transcription factors TFIIS, elongin A, CRSP70"/>
    <property type="match status" value="1"/>
</dbReference>
<feature type="compositionally biased region" description="Acidic residues" evidence="10">
    <location>
        <begin position="58"/>
        <end position="68"/>
    </location>
</feature>
<feature type="region of interest" description="Disordered" evidence="10">
    <location>
        <begin position="360"/>
        <end position="476"/>
    </location>
</feature>
<dbReference type="GO" id="GO:0008380">
    <property type="term" value="P:RNA splicing"/>
    <property type="evidence" value="ECO:0007669"/>
    <property type="project" value="UniProtKB-KW"/>
</dbReference>
<feature type="region of interest" description="Disordered" evidence="10">
    <location>
        <begin position="1"/>
        <end position="174"/>
    </location>
</feature>
<evidence type="ECO:0000259" key="11">
    <source>
        <dbReference type="PROSITE" id="PS51319"/>
    </source>
</evidence>
<dbReference type="Proteomes" id="UP000011014">
    <property type="component" value="Unassembled WGS sequence"/>
</dbReference>
<evidence type="ECO:0000256" key="2">
    <source>
        <dbReference type="ARBA" id="ARBA00022664"/>
    </source>
</evidence>
<reference evidence="12" key="1">
    <citation type="journal article" date="2010" name="Science">
        <title>Plasticity of animal genome architecture unmasked by rapid evolution of a pelagic tunicate.</title>
        <authorList>
            <person name="Denoeud F."/>
            <person name="Henriet S."/>
            <person name="Mungpakdee S."/>
            <person name="Aury J.M."/>
            <person name="Da Silva C."/>
            <person name="Brinkmann H."/>
            <person name="Mikhaleva J."/>
            <person name="Olsen L.C."/>
            <person name="Jubin C."/>
            <person name="Canestro C."/>
            <person name="Bouquet J.M."/>
            <person name="Danks G."/>
            <person name="Poulain J."/>
            <person name="Campsteijn C."/>
            <person name="Adamski M."/>
            <person name="Cross I."/>
            <person name="Yadetie F."/>
            <person name="Muffato M."/>
            <person name="Louis A."/>
            <person name="Butcher S."/>
            <person name="Tsagkogeorga G."/>
            <person name="Konrad A."/>
            <person name="Singh S."/>
            <person name="Jensen M.F."/>
            <person name="Cong E.H."/>
            <person name="Eikeseth-Otteraa H."/>
            <person name="Noel B."/>
            <person name="Anthouard V."/>
            <person name="Porcel B.M."/>
            <person name="Kachouri-Lafond R."/>
            <person name="Nishino A."/>
            <person name="Ugolini M."/>
            <person name="Chourrout P."/>
            <person name="Nishida H."/>
            <person name="Aasland R."/>
            <person name="Huzurbazar S."/>
            <person name="Westhof E."/>
            <person name="Delsuc F."/>
            <person name="Lehrach H."/>
            <person name="Reinhardt R."/>
            <person name="Weissenbach J."/>
            <person name="Roy S.W."/>
            <person name="Artiguenave F."/>
            <person name="Postlethwait J.H."/>
            <person name="Manak J.R."/>
            <person name="Thompson E.M."/>
            <person name="Jaillon O."/>
            <person name="Du Pasquier L."/>
            <person name="Boudinot P."/>
            <person name="Liberles D.A."/>
            <person name="Volff J.N."/>
            <person name="Philippe H."/>
            <person name="Lenhard B."/>
            <person name="Roest Crollius H."/>
            <person name="Wincker P."/>
            <person name="Chourrout D."/>
        </authorList>
    </citation>
    <scope>NUCLEOTIDE SEQUENCE [LARGE SCALE GENOMIC DNA]</scope>
</reference>
<dbReference type="AlphaFoldDB" id="E4Z167"/>
<feature type="compositionally biased region" description="Basic residues" evidence="10">
    <location>
        <begin position="455"/>
        <end position="464"/>
    </location>
</feature>
<comment type="subcellular location">
    <subcellularLocation>
        <location evidence="9">Nucleus</location>
    </subcellularLocation>
</comment>
<protein>
    <recommendedName>
        <fullName evidence="11">TFIIS N-terminal domain-containing protein</fullName>
    </recommendedName>
</protein>
<feature type="domain" description="TFIIS N-terminal" evidence="11">
    <location>
        <begin position="259"/>
        <end position="338"/>
    </location>
</feature>
<feature type="compositionally biased region" description="Basic and acidic residues" evidence="10">
    <location>
        <begin position="441"/>
        <end position="454"/>
    </location>
</feature>
<evidence type="ECO:0000256" key="9">
    <source>
        <dbReference type="PROSITE-ProRule" id="PRU00649"/>
    </source>
</evidence>
<evidence type="ECO:0000256" key="5">
    <source>
        <dbReference type="ARBA" id="ARBA00023163"/>
    </source>
</evidence>
<dbReference type="EMBL" id="FN656445">
    <property type="protein sequence ID" value="CBY41445.1"/>
    <property type="molecule type" value="Genomic_DNA"/>
</dbReference>
<keyword evidence="3" id="KW-0509">mRNA transport</keyword>
<evidence type="ECO:0000256" key="7">
    <source>
        <dbReference type="ARBA" id="ARBA00023242"/>
    </source>
</evidence>
<keyword evidence="1" id="KW-0813">Transport</keyword>
<accession>E4Z167</accession>
<gene>
    <name evidence="12" type="ORF">GSOID_T00023520001</name>
</gene>
<dbReference type="PANTHER" id="PTHR46010:SF1">
    <property type="entry name" value="PROTEIN IWS1 HOMOLOG"/>
    <property type="match status" value="1"/>
</dbReference>
<dbReference type="InterPro" id="IPR017923">
    <property type="entry name" value="TFIIS_N"/>
</dbReference>
<keyword evidence="6" id="KW-0508">mRNA splicing</keyword>
<keyword evidence="7 9" id="KW-0539">Nucleus</keyword>
<dbReference type="PANTHER" id="PTHR46010">
    <property type="entry name" value="PROTEIN IWS1 HOMOLOG"/>
    <property type="match status" value="1"/>
</dbReference>
<evidence type="ECO:0000256" key="10">
    <source>
        <dbReference type="SAM" id="MobiDB-lite"/>
    </source>
</evidence>
<proteinExistence type="inferred from homology"/>
<evidence type="ECO:0000256" key="1">
    <source>
        <dbReference type="ARBA" id="ARBA00022448"/>
    </source>
</evidence>
<dbReference type="InterPro" id="IPR035441">
    <property type="entry name" value="TFIIS/LEDGF_dom_sf"/>
</dbReference>
<dbReference type="InterPro" id="IPR051037">
    <property type="entry name" value="RNAPII_TF_IWS1"/>
</dbReference>
<feature type="region of interest" description="Disordered" evidence="10">
    <location>
        <begin position="183"/>
        <end position="202"/>
    </location>
</feature>
<name>E4Z167_OIKDI</name>
<sequence>MDDTPDQIVDEAYEEVVAEETVENAEREDSREPDSQDQINLDNNLTESSTSVPVNAADDSDSDDDQADDDNKLNKVPDSDSDSDNDEGPKETIASDDEEAPERQYGKTGLESSDEEDEGDNSKPAPTGLESGSDDEGPVDRTPVQKPASPVQAQESSEDEGPVDSGPVVSDFDLMMQKRKEENRMKRMKNKKNEGQFISDVDDSINSMMNRMKEAADADKESNINRKPGFRKMKMLKEVVKNITKSDLNEVLIEHGIMSALADWISPLPDKSLPSLNIRSELLKVLRRNFLHVSSETLKLSGIGKAVMLLYKHPKELRENKQLCRELVAKWSRPIFGLNDNFSSVSREAREQRDFELLPKQKKKRLKDATESKEDKDEEEADNEEALKPGRKGFVNRARVPAPSIQEYVVRPKWNVDDADSDDEESGRPKKKRRNVPHKKSAAEERLDRQLKRQLDHKRSKKTAKAATVNLQKISL</sequence>
<evidence type="ECO:0000256" key="6">
    <source>
        <dbReference type="ARBA" id="ARBA00023187"/>
    </source>
</evidence>
<dbReference type="Pfam" id="PF08711">
    <property type="entry name" value="Med26"/>
    <property type="match status" value="1"/>
</dbReference>
<dbReference type="FunFam" id="1.20.930.10:FF:000001">
    <property type="entry name" value="IWS1, SUPT6H interacting protein"/>
    <property type="match status" value="1"/>
</dbReference>
<evidence type="ECO:0000256" key="8">
    <source>
        <dbReference type="ARBA" id="ARBA00037992"/>
    </source>
</evidence>
<feature type="compositionally biased region" description="Polar residues" evidence="10">
    <location>
        <begin position="36"/>
        <end position="53"/>
    </location>
</feature>
<dbReference type="PROSITE" id="PS51319">
    <property type="entry name" value="TFIIS_N"/>
    <property type="match status" value="1"/>
</dbReference>
<dbReference type="GO" id="GO:0016973">
    <property type="term" value="P:poly(A)+ mRNA export from nucleus"/>
    <property type="evidence" value="ECO:0007669"/>
    <property type="project" value="TreeGrafter"/>
</dbReference>
<dbReference type="GO" id="GO:0006397">
    <property type="term" value="P:mRNA processing"/>
    <property type="evidence" value="ECO:0007669"/>
    <property type="project" value="UniProtKB-KW"/>
</dbReference>
<evidence type="ECO:0000313" key="12">
    <source>
        <dbReference type="EMBL" id="CBY41445.1"/>
    </source>
</evidence>
<keyword evidence="2" id="KW-0507">mRNA processing</keyword>